<dbReference type="AlphaFoldDB" id="A0ABC8ZCG4"/>
<feature type="compositionally biased region" description="Basic and acidic residues" evidence="1">
    <location>
        <begin position="60"/>
        <end position="81"/>
    </location>
</feature>
<sequence>MENGGGSGGAKPTRLARFGFSWADEVEREEREQAAMQQQAPPQKEAKRDQIKPDPFGAARPREVVLAEKGVDWRARDRELELAAAPRPPRSAARGRRRDAAATGEAASGRASGVSASACAATPARGVPPLDRDAGRTPHPRRQAAAAAVSTPRPPAPPTGRTNATPASRGARGCSKRKFAGEGPVRRARPVGDRAEQGRRVFGELNVGNGCGSSLCDSPAGNACNCNLGANQTKGMKAAGAVAEDGAPPTAAAATATGFDESAAGQKRRRGAKRRKGGRGSGKAKKQQTQTV</sequence>
<feature type="compositionally biased region" description="Low complexity" evidence="1">
    <location>
        <begin position="245"/>
        <end position="265"/>
    </location>
</feature>
<feature type="compositionally biased region" description="Basic and acidic residues" evidence="1">
    <location>
        <begin position="190"/>
        <end position="200"/>
    </location>
</feature>
<proteinExistence type="predicted"/>
<organism evidence="2 3">
    <name type="scientific">Urochloa decumbens</name>
    <dbReference type="NCBI Taxonomy" id="240449"/>
    <lineage>
        <taxon>Eukaryota</taxon>
        <taxon>Viridiplantae</taxon>
        <taxon>Streptophyta</taxon>
        <taxon>Embryophyta</taxon>
        <taxon>Tracheophyta</taxon>
        <taxon>Spermatophyta</taxon>
        <taxon>Magnoliopsida</taxon>
        <taxon>Liliopsida</taxon>
        <taxon>Poales</taxon>
        <taxon>Poaceae</taxon>
        <taxon>PACMAD clade</taxon>
        <taxon>Panicoideae</taxon>
        <taxon>Panicodae</taxon>
        <taxon>Paniceae</taxon>
        <taxon>Melinidinae</taxon>
        <taxon>Urochloa</taxon>
    </lineage>
</organism>
<evidence type="ECO:0000313" key="3">
    <source>
        <dbReference type="Proteomes" id="UP001497457"/>
    </source>
</evidence>
<gene>
    <name evidence="2" type="ORF">URODEC1_LOCUS42270</name>
</gene>
<name>A0ABC8ZCG4_9POAL</name>
<reference evidence="3" key="1">
    <citation type="submission" date="2024-06" db="EMBL/GenBank/DDBJ databases">
        <authorList>
            <person name="Ryan C."/>
        </authorList>
    </citation>
    <scope>NUCLEOTIDE SEQUENCE [LARGE SCALE GENOMIC DNA]</scope>
</reference>
<evidence type="ECO:0000256" key="1">
    <source>
        <dbReference type="SAM" id="MobiDB-lite"/>
    </source>
</evidence>
<dbReference type="InterPro" id="IPR010433">
    <property type="entry name" value="EIF-4B_pln"/>
</dbReference>
<keyword evidence="3" id="KW-1185">Reference proteome</keyword>
<dbReference type="Pfam" id="PF06273">
    <property type="entry name" value="eIF-4B"/>
    <property type="match status" value="1"/>
</dbReference>
<accession>A0ABC8ZCG4</accession>
<feature type="compositionally biased region" description="Basic residues" evidence="1">
    <location>
        <begin position="266"/>
        <end position="286"/>
    </location>
</feature>
<reference evidence="2 3" key="2">
    <citation type="submission" date="2024-10" db="EMBL/GenBank/DDBJ databases">
        <authorList>
            <person name="Ryan C."/>
        </authorList>
    </citation>
    <scope>NUCLEOTIDE SEQUENCE [LARGE SCALE GENOMIC DNA]</scope>
</reference>
<protein>
    <submittedName>
        <fullName evidence="2">Uncharacterized protein</fullName>
    </submittedName>
</protein>
<dbReference type="EMBL" id="OZ075128">
    <property type="protein sequence ID" value="CAL4956982.1"/>
    <property type="molecule type" value="Genomic_DNA"/>
</dbReference>
<feature type="compositionally biased region" description="Low complexity" evidence="1">
    <location>
        <begin position="34"/>
        <end position="43"/>
    </location>
</feature>
<dbReference type="PANTHER" id="PTHR32091:SF25">
    <property type="entry name" value="OS01G0306100 PROTEIN"/>
    <property type="match status" value="1"/>
</dbReference>
<feature type="compositionally biased region" description="Low complexity" evidence="1">
    <location>
        <begin position="101"/>
        <end position="121"/>
    </location>
</feature>
<feature type="region of interest" description="Disordered" evidence="1">
    <location>
        <begin position="26"/>
        <end position="200"/>
    </location>
</feature>
<feature type="region of interest" description="Disordered" evidence="1">
    <location>
        <begin position="245"/>
        <end position="292"/>
    </location>
</feature>
<dbReference type="Proteomes" id="UP001497457">
    <property type="component" value="Chromosome 18b"/>
</dbReference>
<dbReference type="PANTHER" id="PTHR32091">
    <property type="entry name" value="EUKARYOTIC TRANSLATION INITIATION FACTOR 4B"/>
    <property type="match status" value="1"/>
</dbReference>
<evidence type="ECO:0000313" key="2">
    <source>
        <dbReference type="EMBL" id="CAL4956982.1"/>
    </source>
</evidence>